<name>A0A7W8K0C2_9DEIO</name>
<evidence type="ECO:0000313" key="2">
    <source>
        <dbReference type="Proteomes" id="UP000552709"/>
    </source>
</evidence>
<sequence>MFLVVMGLPPMVRLNSTDSKLAQSQLTLQWLVDHPANPQSLRKIAAGGAVPIDGETAVPDLGLLDALAAQGAFSERTAENTEVTKLNHSSSDVCPTSGYVPDITNGRSLIACLRERKYTESIAPSVLGSFNYLAPTLILAIKTPTPIDDIIVVALTAGAIYQGLDIERKLALYPKGINSTSIKLTQSVFTPTSKGPAMYTPMASAGKSNSFNYMTAIASTLLGLKSAVSSKVGEGAATLFGKISEEIQGKVKEYLLSNAVKFEVGPFYYGDVSLADVPDTYTASLSGGNLFVLDTNRRTVYPKEPLVKGSEELKIELVASAYGSESPAKTLLKIETGSERYKLIATIEQIDNDRIVEEGKDSDITDGAIGDYTTTRILNSLGSWKFECPNFEINNSNAIIICDTDITANHTESINSRISTTVIGLYNTQYTRSVETSTKVSSQVEPSAFSIKVVEGKVNIRSDVNTNIPLMIGKSTVMETWTCTSIAPGTCTEHTSENTETVDASARFYIHEQVISDEATGDMNSEQGISGNRTFTTDCSERFTSPAGSLDRACKIDVKFSWNIVRDFNR</sequence>
<organism evidence="1 2">
    <name type="scientific">Deinococcus humi</name>
    <dbReference type="NCBI Taxonomy" id="662880"/>
    <lineage>
        <taxon>Bacteria</taxon>
        <taxon>Thermotogati</taxon>
        <taxon>Deinococcota</taxon>
        <taxon>Deinococci</taxon>
        <taxon>Deinococcales</taxon>
        <taxon>Deinococcaceae</taxon>
        <taxon>Deinococcus</taxon>
    </lineage>
</organism>
<dbReference type="EMBL" id="JACHFL010000050">
    <property type="protein sequence ID" value="MBB5366484.1"/>
    <property type="molecule type" value="Genomic_DNA"/>
</dbReference>
<accession>A0A7W8K0C2</accession>
<protein>
    <submittedName>
        <fullName evidence="1">Uncharacterized protein</fullName>
    </submittedName>
</protein>
<proteinExistence type="predicted"/>
<comment type="caution">
    <text evidence="1">The sequence shown here is derived from an EMBL/GenBank/DDBJ whole genome shotgun (WGS) entry which is preliminary data.</text>
</comment>
<evidence type="ECO:0000313" key="1">
    <source>
        <dbReference type="EMBL" id="MBB5366484.1"/>
    </source>
</evidence>
<keyword evidence="2" id="KW-1185">Reference proteome</keyword>
<dbReference type="Proteomes" id="UP000552709">
    <property type="component" value="Unassembled WGS sequence"/>
</dbReference>
<gene>
    <name evidence="1" type="ORF">HNQ08_005613</name>
</gene>
<reference evidence="1 2" key="1">
    <citation type="submission" date="2020-08" db="EMBL/GenBank/DDBJ databases">
        <title>Genomic Encyclopedia of Type Strains, Phase IV (KMG-IV): sequencing the most valuable type-strain genomes for metagenomic binning, comparative biology and taxonomic classification.</title>
        <authorList>
            <person name="Goeker M."/>
        </authorList>
    </citation>
    <scope>NUCLEOTIDE SEQUENCE [LARGE SCALE GENOMIC DNA]</scope>
    <source>
        <strain evidence="1 2">DSM 27939</strain>
    </source>
</reference>
<dbReference type="RefSeq" id="WP_184138542.1">
    <property type="nucleotide sequence ID" value="NZ_JACHFL010000050.1"/>
</dbReference>
<dbReference type="AlphaFoldDB" id="A0A7W8K0C2"/>